<gene>
    <name evidence="1" type="ORF">CISIN_1g035143mg</name>
</gene>
<evidence type="ECO:0000313" key="1">
    <source>
        <dbReference type="EMBL" id="KDO82570.1"/>
    </source>
</evidence>
<organism evidence="1 2">
    <name type="scientific">Citrus sinensis</name>
    <name type="common">Sweet orange</name>
    <name type="synonym">Citrus aurantium var. sinensis</name>
    <dbReference type="NCBI Taxonomy" id="2711"/>
    <lineage>
        <taxon>Eukaryota</taxon>
        <taxon>Viridiplantae</taxon>
        <taxon>Streptophyta</taxon>
        <taxon>Embryophyta</taxon>
        <taxon>Tracheophyta</taxon>
        <taxon>Spermatophyta</taxon>
        <taxon>Magnoliopsida</taxon>
        <taxon>eudicotyledons</taxon>
        <taxon>Gunneridae</taxon>
        <taxon>Pentapetalae</taxon>
        <taxon>rosids</taxon>
        <taxon>malvids</taxon>
        <taxon>Sapindales</taxon>
        <taxon>Rutaceae</taxon>
        <taxon>Aurantioideae</taxon>
        <taxon>Citrus</taxon>
    </lineage>
</organism>
<proteinExistence type="predicted"/>
<sequence>MKLLNMNKHHTQTHNIYTFSFNKVKMLLIKNMSSLEKNCQLFLFGSFSYVRTKSAFLFSYMRSFLVRTPLLC</sequence>
<dbReference type="EMBL" id="KK784875">
    <property type="protein sequence ID" value="KDO82570.1"/>
    <property type="molecule type" value="Genomic_DNA"/>
</dbReference>
<evidence type="ECO:0000313" key="2">
    <source>
        <dbReference type="Proteomes" id="UP000027120"/>
    </source>
</evidence>
<keyword evidence="2" id="KW-1185">Reference proteome</keyword>
<reference evidence="1 2" key="1">
    <citation type="submission" date="2014-04" db="EMBL/GenBank/DDBJ databases">
        <authorList>
            <consortium name="International Citrus Genome Consortium"/>
            <person name="Gmitter F."/>
            <person name="Chen C."/>
            <person name="Farmerie W."/>
            <person name="Harkins T."/>
            <person name="Desany B."/>
            <person name="Mohiuddin M."/>
            <person name="Kodira C."/>
            <person name="Borodovsky M."/>
            <person name="Lomsadze A."/>
            <person name="Burns P."/>
            <person name="Jenkins J."/>
            <person name="Prochnik S."/>
            <person name="Shu S."/>
            <person name="Chapman J."/>
            <person name="Pitluck S."/>
            <person name="Schmutz J."/>
            <person name="Rokhsar D."/>
        </authorList>
    </citation>
    <scope>NUCLEOTIDE SEQUENCE</scope>
</reference>
<dbReference type="Proteomes" id="UP000027120">
    <property type="component" value="Unassembled WGS sequence"/>
</dbReference>
<dbReference type="AlphaFoldDB" id="A0A067GV47"/>
<protein>
    <submittedName>
        <fullName evidence="1">Uncharacterized protein</fullName>
    </submittedName>
</protein>
<name>A0A067GV47_CITSI</name>
<accession>A0A067GV47</accession>